<dbReference type="Proteomes" id="UP000321938">
    <property type="component" value="Unassembled WGS sequence"/>
</dbReference>
<evidence type="ECO:0000313" key="1">
    <source>
        <dbReference type="EMBL" id="TXE17480.1"/>
    </source>
</evidence>
<reference evidence="1 2" key="1">
    <citation type="submission" date="2019-08" db="EMBL/GenBank/DDBJ databases">
        <title>Genome of Psychroserpens burtonensis ACAM 167.</title>
        <authorList>
            <person name="Bowman J.P."/>
        </authorList>
    </citation>
    <scope>NUCLEOTIDE SEQUENCE [LARGE SCALE GENOMIC DNA]</scope>
    <source>
        <strain evidence="1 2">ACAM 167</strain>
    </source>
</reference>
<evidence type="ECO:0008006" key="3">
    <source>
        <dbReference type="Google" id="ProtNLM"/>
    </source>
</evidence>
<proteinExistence type="predicted"/>
<dbReference type="AlphaFoldDB" id="A0A5C7B6H7"/>
<dbReference type="OrthoDB" id="1144359at2"/>
<evidence type="ECO:0000313" key="2">
    <source>
        <dbReference type="Proteomes" id="UP000321938"/>
    </source>
</evidence>
<protein>
    <recommendedName>
        <fullName evidence="3">STAS/SEC14 domain-containing protein</fullName>
    </recommendedName>
</protein>
<dbReference type="STRING" id="1123037.GCA_000425305_01865"/>
<organism evidence="1 2">
    <name type="scientific">Psychroserpens burtonensis</name>
    <dbReference type="NCBI Taxonomy" id="49278"/>
    <lineage>
        <taxon>Bacteria</taxon>
        <taxon>Pseudomonadati</taxon>
        <taxon>Bacteroidota</taxon>
        <taxon>Flavobacteriia</taxon>
        <taxon>Flavobacteriales</taxon>
        <taxon>Flavobacteriaceae</taxon>
        <taxon>Psychroserpens</taxon>
    </lineage>
</organism>
<keyword evidence="2" id="KW-1185">Reference proteome</keyword>
<sequence length="134" mass="15716">MGMFHYYDIGHAEVFIFDDFLIKQVREGELVDKEETLEFKVILNEHFKGKNMAYISNRVFSYSVNPLVYKEAEKIPNLVAIAVIPSNDKTRASAQYESQFYDRPFGIFKNLSDAIQWVHKIIERENSELNIKTM</sequence>
<name>A0A5C7B6H7_9FLAO</name>
<accession>A0A5C7B6H7</accession>
<gene>
    <name evidence="1" type="ORF">ES692_09395</name>
</gene>
<comment type="caution">
    <text evidence="1">The sequence shown here is derived from an EMBL/GenBank/DDBJ whole genome shotgun (WGS) entry which is preliminary data.</text>
</comment>
<dbReference type="EMBL" id="VOSB01000012">
    <property type="protein sequence ID" value="TXE17480.1"/>
    <property type="molecule type" value="Genomic_DNA"/>
</dbReference>